<proteinExistence type="predicted"/>
<evidence type="ECO:0000313" key="2">
    <source>
        <dbReference type="Proteomes" id="UP000012024"/>
    </source>
</evidence>
<dbReference type="eggNOG" id="ENOG5032WZ7">
    <property type="taxonomic scope" value="Bacteria"/>
</dbReference>
<keyword evidence="2" id="KW-1185">Reference proteome</keyword>
<dbReference type="EMBL" id="ANLA01000009">
    <property type="protein sequence ID" value="EMQ95192.1"/>
    <property type="molecule type" value="Genomic_DNA"/>
</dbReference>
<sequence length="169" mass="19981">MNKQDFLIEEIWLLTFGGAFQHSGIYKANTKEKERTYFRNMLKGYIEQIILKKYKQPVSDEEHLKNILSVSNYTKSFNNILKAPINIGVSQKLLNLALKYYWCLGLLPEPPHCPVDRIIQQKLYKQPKVNWTQLDSVDMYMQIINDVKVLAKQNNLSLAQWELENFDRR</sequence>
<evidence type="ECO:0000313" key="1">
    <source>
        <dbReference type="EMBL" id="EMQ95192.1"/>
    </source>
</evidence>
<dbReference type="PATRIC" id="fig|1137281.3.peg.1303"/>
<dbReference type="AlphaFoldDB" id="M7MG28"/>
<dbReference type="Proteomes" id="UP000012024">
    <property type="component" value="Unassembled WGS sequence"/>
</dbReference>
<name>M7MG28_9FLAO</name>
<dbReference type="OrthoDB" id="5458950at2"/>
<organism evidence="1 2">
    <name type="scientific">Xanthomarina gelatinilytica</name>
    <dbReference type="NCBI Taxonomy" id="1137281"/>
    <lineage>
        <taxon>Bacteria</taxon>
        <taxon>Pseudomonadati</taxon>
        <taxon>Bacteroidota</taxon>
        <taxon>Flavobacteriia</taxon>
        <taxon>Flavobacteriales</taxon>
        <taxon>Flavobacteriaceae</taxon>
        <taxon>Xanthomarina</taxon>
    </lineage>
</organism>
<dbReference type="GeneID" id="98641193"/>
<gene>
    <name evidence="1" type="ORF">D778_02713</name>
</gene>
<comment type="caution">
    <text evidence="1">The sequence shown here is derived from an EMBL/GenBank/DDBJ whole genome shotgun (WGS) entry which is preliminary data.</text>
</comment>
<dbReference type="RefSeq" id="WP_007648874.1">
    <property type="nucleotide sequence ID" value="NZ_ANLA01000009.1"/>
</dbReference>
<reference evidence="1 2" key="1">
    <citation type="submission" date="2012-12" db="EMBL/GenBank/DDBJ databases">
        <title>Genome assembly of Formosa sp. AK20.</title>
        <authorList>
            <person name="Kumar R."/>
            <person name="Khatri I."/>
            <person name="Vaidya B."/>
            <person name="Subramanian S."/>
            <person name="Pinnaka A."/>
        </authorList>
    </citation>
    <scope>NUCLEOTIDE SEQUENCE [LARGE SCALE GENOMIC DNA]</scope>
    <source>
        <strain evidence="1 2">AK20</strain>
    </source>
</reference>
<accession>M7MG28</accession>
<protein>
    <submittedName>
        <fullName evidence="1">Uncharacterized protein</fullName>
    </submittedName>
</protein>